<reference evidence="2 3" key="1">
    <citation type="journal article" date="2020" name="Genomics">
        <title>Complete, high-quality genomes from long-read metagenomic sequencing of two wolf lichen thalli reveals enigmatic genome architecture.</title>
        <authorList>
            <person name="McKenzie S.K."/>
            <person name="Walston R.F."/>
            <person name="Allen J.L."/>
        </authorList>
    </citation>
    <scope>NUCLEOTIDE SEQUENCE [LARGE SCALE GENOMIC DNA]</scope>
    <source>
        <strain evidence="2">WasteWater1</strain>
    </source>
</reference>
<feature type="compositionally biased region" description="Basic and acidic residues" evidence="1">
    <location>
        <begin position="294"/>
        <end position="315"/>
    </location>
</feature>
<dbReference type="Proteomes" id="UP000593566">
    <property type="component" value="Unassembled WGS sequence"/>
</dbReference>
<evidence type="ECO:0000313" key="2">
    <source>
        <dbReference type="EMBL" id="KAF6228834.1"/>
    </source>
</evidence>
<comment type="caution">
    <text evidence="2">The sequence shown here is derived from an EMBL/GenBank/DDBJ whole genome shotgun (WGS) entry which is preliminary data.</text>
</comment>
<gene>
    <name evidence="2" type="ORF">HO133_006945</name>
</gene>
<dbReference type="AlphaFoldDB" id="A0A8H6CT04"/>
<name>A0A8H6CT04_9LECA</name>
<protein>
    <submittedName>
        <fullName evidence="2">Uncharacterized protein</fullName>
    </submittedName>
</protein>
<accession>A0A8H6CT04</accession>
<feature type="region of interest" description="Disordered" evidence="1">
    <location>
        <begin position="265"/>
        <end position="331"/>
    </location>
</feature>
<sequence>MDALAEIWSRSGQRSEDLYKGTTDEIIKELKAWIVARNVRNETNMRLLWDFFDTNDAISGLQNQSEYLDDLRIAAFKAKHVKSVERVKEFKEERDKLTLRASYLLSTLSHRGLKWTGMPCTPAWTEMDSEVCAFLKTKDRRFDAEKQLEILEMEHEIAEWRLEHARREAVEAARLVGVGNTNDQNATPRAHRVALVGSGGQEDGPRAPASYSLPALVDVTGLLPRPRPRAEDNSENPLLPGPMDTIEEELNEEETAEAIAREIDNMETTEEPAKVGKKSKAKIRDARRKKARVRAMETAKAERASKDDVVDKELSDQMSKASVSSPKNCDD</sequence>
<dbReference type="GeneID" id="59335345"/>
<evidence type="ECO:0000256" key="1">
    <source>
        <dbReference type="SAM" id="MobiDB-lite"/>
    </source>
</evidence>
<feature type="compositionally biased region" description="Basic residues" evidence="1">
    <location>
        <begin position="275"/>
        <end position="293"/>
    </location>
</feature>
<keyword evidence="3" id="KW-1185">Reference proteome</keyword>
<dbReference type="RefSeq" id="XP_037156476.1">
    <property type="nucleotide sequence ID" value="XM_037297841.1"/>
</dbReference>
<proteinExistence type="predicted"/>
<organism evidence="2 3">
    <name type="scientific">Letharia lupina</name>
    <dbReference type="NCBI Taxonomy" id="560253"/>
    <lineage>
        <taxon>Eukaryota</taxon>
        <taxon>Fungi</taxon>
        <taxon>Dikarya</taxon>
        <taxon>Ascomycota</taxon>
        <taxon>Pezizomycotina</taxon>
        <taxon>Lecanoromycetes</taxon>
        <taxon>OSLEUM clade</taxon>
        <taxon>Lecanoromycetidae</taxon>
        <taxon>Lecanorales</taxon>
        <taxon>Lecanorineae</taxon>
        <taxon>Parmeliaceae</taxon>
        <taxon>Letharia</taxon>
    </lineage>
</organism>
<feature type="compositionally biased region" description="Polar residues" evidence="1">
    <location>
        <begin position="316"/>
        <end position="331"/>
    </location>
</feature>
<dbReference type="EMBL" id="JACCJB010000003">
    <property type="protein sequence ID" value="KAF6228834.1"/>
    <property type="molecule type" value="Genomic_DNA"/>
</dbReference>
<evidence type="ECO:0000313" key="3">
    <source>
        <dbReference type="Proteomes" id="UP000593566"/>
    </source>
</evidence>